<organism evidence="15 16">
    <name type="scientific">Artemia franciscana</name>
    <name type="common">Brine shrimp</name>
    <name type="synonym">Artemia sanfranciscana</name>
    <dbReference type="NCBI Taxonomy" id="6661"/>
    <lineage>
        <taxon>Eukaryota</taxon>
        <taxon>Metazoa</taxon>
        <taxon>Ecdysozoa</taxon>
        <taxon>Arthropoda</taxon>
        <taxon>Crustacea</taxon>
        <taxon>Branchiopoda</taxon>
        <taxon>Anostraca</taxon>
        <taxon>Artemiidae</taxon>
        <taxon>Artemia</taxon>
    </lineage>
</organism>
<dbReference type="FunFam" id="3.30.930.10:FF:000011">
    <property type="entry name" value="Alanine--tRNA ligase, cytoplasmic"/>
    <property type="match status" value="1"/>
</dbReference>
<dbReference type="EC" id="6.1.1.7" evidence="2"/>
<dbReference type="PANTHER" id="PTHR11777">
    <property type="entry name" value="ALANYL-TRNA SYNTHETASE"/>
    <property type="match status" value="1"/>
</dbReference>
<evidence type="ECO:0000256" key="5">
    <source>
        <dbReference type="ARBA" id="ARBA00022723"/>
    </source>
</evidence>
<proteinExistence type="inferred from homology"/>
<dbReference type="Proteomes" id="UP001187531">
    <property type="component" value="Unassembled WGS sequence"/>
</dbReference>
<dbReference type="GO" id="GO:0046872">
    <property type="term" value="F:metal ion binding"/>
    <property type="evidence" value="ECO:0007669"/>
    <property type="project" value="UniProtKB-KW"/>
</dbReference>
<dbReference type="Pfam" id="PF01411">
    <property type="entry name" value="tRNA-synt_2c"/>
    <property type="match status" value="1"/>
</dbReference>
<dbReference type="PRINTS" id="PR00980">
    <property type="entry name" value="TRNASYNTHALA"/>
</dbReference>
<keyword evidence="4" id="KW-0436">Ligase</keyword>
<dbReference type="Gene3D" id="3.30.930.10">
    <property type="entry name" value="Bira Bifunctional Protein, Domain 2"/>
    <property type="match status" value="1"/>
</dbReference>
<evidence type="ECO:0000256" key="13">
    <source>
        <dbReference type="ARBA" id="ARBA00048300"/>
    </source>
</evidence>
<dbReference type="InterPro" id="IPR018165">
    <property type="entry name" value="Ala-tRNA-synth_IIc_core"/>
</dbReference>
<dbReference type="InterPro" id="IPR018162">
    <property type="entry name" value="Ala-tRNA-ligase_IIc_anticod-bd"/>
</dbReference>
<protein>
    <recommendedName>
        <fullName evidence="2">alanine--tRNA ligase</fullName>
        <ecNumber evidence="2">6.1.1.7</ecNumber>
    </recommendedName>
    <alternativeName>
        <fullName evidence="12">Alanyl-tRNA synthetase</fullName>
    </alternativeName>
</protein>
<keyword evidence="9" id="KW-0694">RNA-binding</keyword>
<keyword evidence="6" id="KW-0547">Nucleotide-binding</keyword>
<dbReference type="PANTHER" id="PTHR11777:SF9">
    <property type="entry name" value="ALANINE--TRNA LIGASE, CYTOPLASMIC"/>
    <property type="match status" value="1"/>
</dbReference>
<dbReference type="GO" id="GO:0000049">
    <property type="term" value="F:tRNA binding"/>
    <property type="evidence" value="ECO:0007669"/>
    <property type="project" value="UniProtKB-KW"/>
</dbReference>
<keyword evidence="8" id="KW-0067">ATP-binding</keyword>
<dbReference type="GO" id="GO:0006419">
    <property type="term" value="P:alanyl-tRNA aminoacylation"/>
    <property type="evidence" value="ECO:0007669"/>
    <property type="project" value="InterPro"/>
</dbReference>
<evidence type="ECO:0000256" key="10">
    <source>
        <dbReference type="ARBA" id="ARBA00022917"/>
    </source>
</evidence>
<keyword evidence="3" id="KW-0820">tRNA-binding</keyword>
<keyword evidence="5" id="KW-0479">Metal-binding</keyword>
<evidence type="ECO:0000256" key="11">
    <source>
        <dbReference type="ARBA" id="ARBA00023146"/>
    </source>
</evidence>
<feature type="domain" description="Alanyl-transfer RNA synthetases family profile" evidence="14">
    <location>
        <begin position="104"/>
        <end position="556"/>
    </location>
</feature>
<dbReference type="SUPFAM" id="SSF55681">
    <property type="entry name" value="Class II aaRS and biotin synthetases"/>
    <property type="match status" value="1"/>
</dbReference>
<dbReference type="GO" id="GO:0004813">
    <property type="term" value="F:alanine-tRNA ligase activity"/>
    <property type="evidence" value="ECO:0007669"/>
    <property type="project" value="UniProtKB-EC"/>
</dbReference>
<keyword evidence="7" id="KW-0862">Zinc</keyword>
<evidence type="ECO:0000256" key="8">
    <source>
        <dbReference type="ARBA" id="ARBA00022840"/>
    </source>
</evidence>
<evidence type="ECO:0000256" key="3">
    <source>
        <dbReference type="ARBA" id="ARBA00022555"/>
    </source>
</evidence>
<keyword evidence="10" id="KW-0648">Protein biosynthesis</keyword>
<dbReference type="EMBL" id="JAVRJZ010000013">
    <property type="protein sequence ID" value="KAK2714011.1"/>
    <property type="molecule type" value="Genomic_DNA"/>
</dbReference>
<keyword evidence="16" id="KW-1185">Reference proteome</keyword>
<dbReference type="PROSITE" id="PS50860">
    <property type="entry name" value="AA_TRNA_LIGASE_II_ALA"/>
    <property type="match status" value="1"/>
</dbReference>
<evidence type="ECO:0000256" key="1">
    <source>
        <dbReference type="ARBA" id="ARBA00008226"/>
    </source>
</evidence>
<evidence type="ECO:0000256" key="7">
    <source>
        <dbReference type="ARBA" id="ARBA00022833"/>
    </source>
</evidence>
<gene>
    <name evidence="15" type="ORF">QYM36_008569</name>
</gene>
<dbReference type="GO" id="GO:0005739">
    <property type="term" value="C:mitochondrion"/>
    <property type="evidence" value="ECO:0007669"/>
    <property type="project" value="TreeGrafter"/>
</dbReference>
<dbReference type="NCBIfam" id="TIGR00344">
    <property type="entry name" value="alaS"/>
    <property type="match status" value="1"/>
</dbReference>
<comment type="similarity">
    <text evidence="1">Belongs to the class-II aminoacyl-tRNA synthetase family.</text>
</comment>
<evidence type="ECO:0000256" key="12">
    <source>
        <dbReference type="ARBA" id="ARBA00032577"/>
    </source>
</evidence>
<name>A0AA88L615_ARTSF</name>
<comment type="catalytic activity">
    <reaction evidence="13">
        <text>tRNA(Ala) + L-alanine + ATP = L-alanyl-tRNA(Ala) + AMP + diphosphate</text>
        <dbReference type="Rhea" id="RHEA:12540"/>
        <dbReference type="Rhea" id="RHEA-COMP:9657"/>
        <dbReference type="Rhea" id="RHEA-COMP:9923"/>
        <dbReference type="ChEBI" id="CHEBI:30616"/>
        <dbReference type="ChEBI" id="CHEBI:33019"/>
        <dbReference type="ChEBI" id="CHEBI:57972"/>
        <dbReference type="ChEBI" id="CHEBI:78442"/>
        <dbReference type="ChEBI" id="CHEBI:78497"/>
        <dbReference type="ChEBI" id="CHEBI:456215"/>
        <dbReference type="EC" id="6.1.1.7"/>
    </reaction>
</comment>
<evidence type="ECO:0000313" key="15">
    <source>
        <dbReference type="EMBL" id="KAK2714011.1"/>
    </source>
</evidence>
<evidence type="ECO:0000256" key="4">
    <source>
        <dbReference type="ARBA" id="ARBA00022598"/>
    </source>
</evidence>
<dbReference type="InterPro" id="IPR002318">
    <property type="entry name" value="Ala-tRNA-lgiase_IIc"/>
</dbReference>
<reference evidence="15" key="1">
    <citation type="submission" date="2023-07" db="EMBL/GenBank/DDBJ databases">
        <title>Chromosome-level genome assembly of Artemia franciscana.</title>
        <authorList>
            <person name="Jo E."/>
        </authorList>
    </citation>
    <scope>NUCLEOTIDE SEQUENCE</scope>
    <source>
        <tissue evidence="15">Whole body</tissue>
    </source>
</reference>
<accession>A0AA88L615</accession>
<dbReference type="AlphaFoldDB" id="A0AA88L615"/>
<evidence type="ECO:0000256" key="6">
    <source>
        <dbReference type="ARBA" id="ARBA00022741"/>
    </source>
</evidence>
<dbReference type="CDD" id="cd00673">
    <property type="entry name" value="AlaRS_core"/>
    <property type="match status" value="1"/>
</dbReference>
<dbReference type="InterPro" id="IPR050058">
    <property type="entry name" value="Ala-tRNA_ligase"/>
</dbReference>
<dbReference type="InterPro" id="IPR045864">
    <property type="entry name" value="aa-tRNA-synth_II/BPL/LPL"/>
</dbReference>
<evidence type="ECO:0000256" key="2">
    <source>
        <dbReference type="ARBA" id="ARBA00013168"/>
    </source>
</evidence>
<evidence type="ECO:0000259" key="14">
    <source>
        <dbReference type="PROSITE" id="PS50860"/>
    </source>
</evidence>
<evidence type="ECO:0000256" key="9">
    <source>
        <dbReference type="ARBA" id="ARBA00022884"/>
    </source>
</evidence>
<dbReference type="SUPFAM" id="SSF101353">
    <property type="entry name" value="Putative anticodon-binding domain of alanyl-tRNA synthetase (AlaRS)"/>
    <property type="match status" value="1"/>
</dbReference>
<comment type="caution">
    <text evidence="15">The sequence shown here is derived from an EMBL/GenBank/DDBJ whole genome shotgun (WGS) entry which is preliminary data.</text>
</comment>
<dbReference type="GO" id="GO:0002161">
    <property type="term" value="F:aminoacyl-tRNA deacylase activity"/>
    <property type="evidence" value="ECO:0007669"/>
    <property type="project" value="TreeGrafter"/>
</dbReference>
<dbReference type="InterPro" id="IPR018164">
    <property type="entry name" value="Ala-tRNA-synth_IIc_N"/>
</dbReference>
<evidence type="ECO:0000313" key="16">
    <source>
        <dbReference type="Proteomes" id="UP001187531"/>
    </source>
</evidence>
<dbReference type="GO" id="GO:0005524">
    <property type="term" value="F:ATP binding"/>
    <property type="evidence" value="ECO:0007669"/>
    <property type="project" value="UniProtKB-KW"/>
</dbReference>
<keyword evidence="11" id="KW-0030">Aminoacyl-tRNA synthetase</keyword>
<sequence>MTISKKLLVGAGVGCAIWWVIKKYRKTRNDKDRKKKEPKPNHEEIIYPASLALKEDKNDQNVRQRIVQMWQRCKDFYHFLMKKTEPDNKENTVVHPASQDQKDLTACQVRQTFINFFLKKDHNFIKGSSVIPHEGLGLKNSFTNSGMNQFVPIIKGETDMVKFTRVVNTQKCIRAGGKHNDFEDVGQDNYHHTFFEMLGNWSFGDYSKEEMYTWAWEFLTEELKLEKKRLYVTYFGGDESLSLKTDIESFHIWKKIYSKHLDENQIQKYIVKGYHENFWEMGQTGPCGPCSEIHYDRIGDRNAAKLVNTGDPDVIELWNIVFIRYNKDCDNRLTLLPKQHVDCGMGLERLVSIVQKKRSNYNTDLFTPLFNAIEQKSNIKKKYEEIHGAKDKDCVNMAYRIVADHIRCLTIAFSDDETLSPGNTGRKYVLRKILRRGVYYATEILKFEETSFGSLVHVVVKMLGKTFPELQKNPKRIEKIINAEEEQFRKTLTHGSSVFKKNVEKLEGTKIFPVEIAWTLKDTHGLPVSITKLMCEERGLKLDMKKFDEYERKAKEPRHTAITRARDIALAAVRDVALTEVRDIALTAAIDIALNEARYVASTATRQNTLTAARDAALTATRQVTSTAAKDVALNAARDLALALAETHISLTAAIDIVVTAARDIILTVARDIALTAAREIPLLGVRDIALTVAREIALTEPGDVASTAVRDIASTAVREFALFAARDIALFAVRETTLTEARDITLTAARYFALTAARDIAIIAQATRQCINKQKVAITAARDVALIAARHIVLTAATEIALTVARDVPLPAARDIALTAGRHMTVHQEKTVALTEVLGIPLTAARDISLTAARKVALTTVRDITLIAARAITLTAAREVAINTT</sequence>